<proteinExistence type="inferred from homology"/>
<gene>
    <name evidence="9" type="ORF">E0L93_13705</name>
</gene>
<comment type="subcellular location">
    <subcellularLocation>
        <location evidence="1 7">Cell membrane</location>
        <topology evidence="1 7">Multi-pass membrane protein</topology>
    </subcellularLocation>
</comment>
<evidence type="ECO:0000256" key="6">
    <source>
        <dbReference type="ARBA" id="ARBA00023136"/>
    </source>
</evidence>
<dbReference type="InterPro" id="IPR015414">
    <property type="entry name" value="TMEM64"/>
</dbReference>
<protein>
    <recommendedName>
        <fullName evidence="7">TVP38/TMEM64 family membrane protein</fullName>
    </recommendedName>
</protein>
<dbReference type="EMBL" id="SKBU01000031">
    <property type="protein sequence ID" value="TCJ14794.1"/>
    <property type="molecule type" value="Genomic_DNA"/>
</dbReference>
<evidence type="ECO:0000313" key="9">
    <source>
        <dbReference type="EMBL" id="TCJ14794.1"/>
    </source>
</evidence>
<keyword evidence="4 7" id="KW-0812">Transmembrane</keyword>
<reference evidence="9 10" key="1">
    <citation type="submission" date="2019-03" db="EMBL/GenBank/DDBJ databases">
        <title>Whole genome sequence of a novel Rubrobacter taiwanensis strain, isolated from Yellowstone National Park.</title>
        <authorList>
            <person name="Freed S."/>
            <person name="Ramaley R.F."/>
            <person name="Kyndt J.A."/>
        </authorList>
    </citation>
    <scope>NUCLEOTIDE SEQUENCE [LARGE SCALE GENOMIC DNA]</scope>
    <source>
        <strain evidence="9 10">Yellowstone</strain>
    </source>
</reference>
<dbReference type="Pfam" id="PF09335">
    <property type="entry name" value="VTT_dom"/>
    <property type="match status" value="1"/>
</dbReference>
<feature type="transmembrane region" description="Helical" evidence="7">
    <location>
        <begin position="246"/>
        <end position="267"/>
    </location>
</feature>
<evidence type="ECO:0000256" key="4">
    <source>
        <dbReference type="ARBA" id="ARBA00022692"/>
    </source>
</evidence>
<feature type="transmembrane region" description="Helical" evidence="7">
    <location>
        <begin position="140"/>
        <end position="160"/>
    </location>
</feature>
<dbReference type="AlphaFoldDB" id="A0A4R1BCP9"/>
<evidence type="ECO:0000256" key="5">
    <source>
        <dbReference type="ARBA" id="ARBA00022989"/>
    </source>
</evidence>
<feature type="transmembrane region" description="Helical" evidence="7">
    <location>
        <begin position="100"/>
        <end position="120"/>
    </location>
</feature>
<evidence type="ECO:0000256" key="1">
    <source>
        <dbReference type="ARBA" id="ARBA00004651"/>
    </source>
</evidence>
<evidence type="ECO:0000256" key="7">
    <source>
        <dbReference type="RuleBase" id="RU366058"/>
    </source>
</evidence>
<keyword evidence="3 7" id="KW-1003">Cell membrane</keyword>
<feature type="transmembrane region" description="Helical" evidence="7">
    <location>
        <begin position="54"/>
        <end position="73"/>
    </location>
</feature>
<evidence type="ECO:0000259" key="8">
    <source>
        <dbReference type="Pfam" id="PF09335"/>
    </source>
</evidence>
<keyword evidence="6 7" id="KW-0472">Membrane</keyword>
<sequence>MRKRGCGDGPAELSSPSPNGIIFHAGWKRAQLARSKNSLTPPGPVKLPARTVRWIRFALLVAVAAFFGLVYLISDGFREEFNRALVILGRGDIDGLRDYILSYGLWAPVASSFLMVLQAIAAPVPSFIITFANGLAFGTFWGWMLSLFGHTLAAAVCFWISRALGRVPVEILVGKAGLQSADRWFARWGTYAVFAGRLIPGISFDVISYAAGLTRMRFSSFLLATALGIAPQTLFYSFLGRQAPEYVGLFMVFSVVVVAGVVGTAVYRRRKRRRKPRYDLL</sequence>
<name>A0A4R1BCP9_9ACTN</name>
<evidence type="ECO:0000256" key="2">
    <source>
        <dbReference type="ARBA" id="ARBA00008640"/>
    </source>
</evidence>
<comment type="similarity">
    <text evidence="2 7">Belongs to the TVP38/TMEM64 family.</text>
</comment>
<dbReference type="OrthoDB" id="5242213at2"/>
<comment type="caution">
    <text evidence="9">The sequence shown here is derived from an EMBL/GenBank/DDBJ whole genome shotgun (WGS) entry which is preliminary data.</text>
</comment>
<keyword evidence="10" id="KW-1185">Reference proteome</keyword>
<dbReference type="PANTHER" id="PTHR12677:SF59">
    <property type="entry name" value="GOLGI APPARATUS MEMBRANE PROTEIN TVP38-RELATED"/>
    <property type="match status" value="1"/>
</dbReference>
<dbReference type="PANTHER" id="PTHR12677">
    <property type="entry name" value="GOLGI APPARATUS MEMBRANE PROTEIN TVP38-RELATED"/>
    <property type="match status" value="1"/>
</dbReference>
<evidence type="ECO:0000256" key="3">
    <source>
        <dbReference type="ARBA" id="ARBA00022475"/>
    </source>
</evidence>
<organism evidence="9 10">
    <name type="scientific">Rubrobacter taiwanensis</name>
    <dbReference type="NCBI Taxonomy" id="185139"/>
    <lineage>
        <taxon>Bacteria</taxon>
        <taxon>Bacillati</taxon>
        <taxon>Actinomycetota</taxon>
        <taxon>Rubrobacteria</taxon>
        <taxon>Rubrobacterales</taxon>
        <taxon>Rubrobacteraceae</taxon>
        <taxon>Rubrobacter</taxon>
    </lineage>
</organism>
<dbReference type="Proteomes" id="UP000295244">
    <property type="component" value="Unassembled WGS sequence"/>
</dbReference>
<evidence type="ECO:0000313" key="10">
    <source>
        <dbReference type="Proteomes" id="UP000295244"/>
    </source>
</evidence>
<feature type="domain" description="VTT" evidence="8">
    <location>
        <begin position="124"/>
        <end position="241"/>
    </location>
</feature>
<feature type="transmembrane region" description="Helical" evidence="7">
    <location>
        <begin position="221"/>
        <end position="240"/>
    </location>
</feature>
<dbReference type="InterPro" id="IPR032816">
    <property type="entry name" value="VTT_dom"/>
</dbReference>
<dbReference type="GO" id="GO:0005886">
    <property type="term" value="C:plasma membrane"/>
    <property type="evidence" value="ECO:0007669"/>
    <property type="project" value="UniProtKB-SubCell"/>
</dbReference>
<accession>A0A4R1BCP9</accession>
<keyword evidence="5 7" id="KW-1133">Transmembrane helix</keyword>